<feature type="non-terminal residue" evidence="1">
    <location>
        <position position="131"/>
    </location>
</feature>
<keyword evidence="2" id="KW-1185">Reference proteome</keyword>
<comment type="caution">
    <text evidence="1">The sequence shown here is derived from an EMBL/GenBank/DDBJ whole genome shotgun (WGS) entry which is preliminary data.</text>
</comment>
<sequence length="131" mass="14857">RQKLVVVGSAQLIKRLPPISLSLLGETISPVPFAKDLGVYIDQYLTLGGNTSKRNLHKLPLVQNFAARVVLELRKFDHISQGQRSLGWLDVTEKILFNDWILAFKCVNGLAPDYLIKYFIKRSAVHDRNTK</sequence>
<reference evidence="1 2" key="1">
    <citation type="submission" date="2022-05" db="EMBL/GenBank/DDBJ databases">
        <authorList>
            <consortium name="Genoscope - CEA"/>
            <person name="William W."/>
        </authorList>
    </citation>
    <scope>NUCLEOTIDE SEQUENCE [LARGE SCALE GENOMIC DNA]</scope>
</reference>
<evidence type="ECO:0000313" key="1">
    <source>
        <dbReference type="EMBL" id="CAH3120264.1"/>
    </source>
</evidence>
<protein>
    <submittedName>
        <fullName evidence="1">Uncharacterized protein</fullName>
    </submittedName>
</protein>
<dbReference type="EMBL" id="CALNXJ010000017">
    <property type="protein sequence ID" value="CAH3120264.1"/>
    <property type="molecule type" value="Genomic_DNA"/>
</dbReference>
<name>A0AAU9WNN2_9CNID</name>
<dbReference type="Proteomes" id="UP001159428">
    <property type="component" value="Unassembled WGS sequence"/>
</dbReference>
<feature type="non-terminal residue" evidence="1">
    <location>
        <position position="1"/>
    </location>
</feature>
<proteinExistence type="predicted"/>
<organism evidence="1 2">
    <name type="scientific">Pocillopora meandrina</name>
    <dbReference type="NCBI Taxonomy" id="46732"/>
    <lineage>
        <taxon>Eukaryota</taxon>
        <taxon>Metazoa</taxon>
        <taxon>Cnidaria</taxon>
        <taxon>Anthozoa</taxon>
        <taxon>Hexacorallia</taxon>
        <taxon>Scleractinia</taxon>
        <taxon>Astrocoeniina</taxon>
        <taxon>Pocilloporidae</taxon>
        <taxon>Pocillopora</taxon>
    </lineage>
</organism>
<evidence type="ECO:0000313" key="2">
    <source>
        <dbReference type="Proteomes" id="UP001159428"/>
    </source>
</evidence>
<accession>A0AAU9WNN2</accession>
<gene>
    <name evidence="1" type="ORF">PMEA_00008162</name>
</gene>
<dbReference type="AlphaFoldDB" id="A0AAU9WNN2"/>